<dbReference type="AlphaFoldDB" id="A0A7R8CMW1"/>
<organism evidence="3 4">
    <name type="scientific">Lepeophtheirus salmonis</name>
    <name type="common">Salmon louse</name>
    <name type="synonym">Caligus salmonis</name>
    <dbReference type="NCBI Taxonomy" id="72036"/>
    <lineage>
        <taxon>Eukaryota</taxon>
        <taxon>Metazoa</taxon>
        <taxon>Ecdysozoa</taxon>
        <taxon>Arthropoda</taxon>
        <taxon>Crustacea</taxon>
        <taxon>Multicrustacea</taxon>
        <taxon>Hexanauplia</taxon>
        <taxon>Copepoda</taxon>
        <taxon>Siphonostomatoida</taxon>
        <taxon>Caligidae</taxon>
        <taxon>Lepeophtheirus</taxon>
    </lineage>
</organism>
<feature type="region of interest" description="Disordered" evidence="2">
    <location>
        <begin position="469"/>
        <end position="492"/>
    </location>
</feature>
<protein>
    <submittedName>
        <fullName evidence="3">(salmon louse) hypothetical protein</fullName>
    </submittedName>
</protein>
<gene>
    <name evidence="3" type="ORF">LSAA_6765</name>
</gene>
<dbReference type="GO" id="GO:0099518">
    <property type="term" value="P:vesicle cytoskeletal trafficking"/>
    <property type="evidence" value="ECO:0007669"/>
    <property type="project" value="TreeGrafter"/>
</dbReference>
<dbReference type="GO" id="GO:0031267">
    <property type="term" value="F:small GTPase binding"/>
    <property type="evidence" value="ECO:0007669"/>
    <property type="project" value="TreeGrafter"/>
</dbReference>
<sequence length="700" mass="79590">MEEGSTQDSEELPHPVSSDDAHQDENDAEAELEEVNICESPLERDWEAEISALKEELEEKVVLVKGYDSEISDLRKKFQMAKRDKESMVVKYAMGEKDVIKIRKAKEDADKKNIKTLSKEKEDLSNKIKSVSSERTRLQQLCDSRQQDLVVSKKDAECWMEEFKCQEAKASLSASRLKAEVDAHRETREQLDITVKHLAETRGEIDGTRKEYQEFIQRLRNEEKQKKAAEQTKQVKLLIDEAAASELVKLKEKYKTALSENEILNSKIVSMECNQIEMNATMDQLKETVNSQKSQIDDLISQVAENEDLKTRFNLELDKSSSKTKEFEELIDEMKGVKEDMISCRKKESELLSFTEKLTETNVNLQSEFDLLKASSSVSEAENSKLVKSISSLEKEFSIIQTALNEEKRTHREDSEVLAKKLAEKSKVVDTSSQKIIDLENEISVLKKKNAAKLKELTRELLSCSKKRSDALNGSSPVISSSRTSSSSSLNKLTYDETNNYSSKNLCVPENGLEAQRKHSNSSQHNVPVNGPDFSLAQVPDSQVLIEKIVKLQRNLARKVEKQEFMEEHIETLQKEVKKKNKVIQSYVLKQEPGALASSVMDDNKREMLGHGGIMASLYSSTPSDANMTLDLSLEINQKLQAVLEDTLLKNITLKENINTLGNEIARIRRNRNGARMLKMFTSFSGLNRERFITVAFFFD</sequence>
<name>A0A7R8CMW1_LEPSM</name>
<feature type="coiled-coil region" evidence="1">
    <location>
        <begin position="429"/>
        <end position="456"/>
    </location>
</feature>
<evidence type="ECO:0000313" key="3">
    <source>
        <dbReference type="EMBL" id="CAF2869884.1"/>
    </source>
</evidence>
<evidence type="ECO:0000256" key="1">
    <source>
        <dbReference type="SAM" id="Coils"/>
    </source>
</evidence>
<feature type="coiled-coil region" evidence="1">
    <location>
        <begin position="174"/>
        <end position="302"/>
    </location>
</feature>
<feature type="compositionally biased region" description="Basic and acidic residues" evidence="2">
    <location>
        <begin position="11"/>
        <end position="25"/>
    </location>
</feature>
<feature type="compositionally biased region" description="Low complexity" evidence="2">
    <location>
        <begin position="475"/>
        <end position="489"/>
    </location>
</feature>
<evidence type="ECO:0000256" key="2">
    <source>
        <dbReference type="SAM" id="MobiDB-lite"/>
    </source>
</evidence>
<feature type="compositionally biased region" description="Acidic residues" evidence="2">
    <location>
        <begin position="26"/>
        <end position="36"/>
    </location>
</feature>
<dbReference type="Proteomes" id="UP000675881">
    <property type="component" value="Chromosome 2"/>
</dbReference>
<dbReference type="GO" id="GO:0005802">
    <property type="term" value="C:trans-Golgi network"/>
    <property type="evidence" value="ECO:0007669"/>
    <property type="project" value="TreeGrafter"/>
</dbReference>
<dbReference type="PANTHER" id="PTHR18911:SF5">
    <property type="entry name" value="COILED-COIL DOMAIN-CONTAINING PROTEIN 186"/>
    <property type="match status" value="1"/>
</dbReference>
<feature type="region of interest" description="Disordered" evidence="2">
    <location>
        <begin position="1"/>
        <end position="38"/>
    </location>
</feature>
<feature type="coiled-coil region" evidence="1">
    <location>
        <begin position="107"/>
        <end position="141"/>
    </location>
</feature>
<feature type="coiled-coil region" evidence="1">
    <location>
        <begin position="556"/>
        <end position="590"/>
    </location>
</feature>
<dbReference type="EMBL" id="HG994581">
    <property type="protein sequence ID" value="CAF2869884.1"/>
    <property type="molecule type" value="Genomic_DNA"/>
</dbReference>
<accession>A0A7R8CMW1</accession>
<feature type="compositionally biased region" description="Acidic residues" evidence="2">
    <location>
        <begin position="1"/>
        <end position="10"/>
    </location>
</feature>
<proteinExistence type="predicted"/>
<keyword evidence="4" id="KW-1185">Reference proteome</keyword>
<dbReference type="PANTHER" id="PTHR18911">
    <property type="entry name" value="CTCL TUMOR ANTIGEN HD-CL-01"/>
    <property type="match status" value="1"/>
</dbReference>
<reference evidence="3" key="1">
    <citation type="submission" date="2021-02" db="EMBL/GenBank/DDBJ databases">
        <authorList>
            <person name="Bekaert M."/>
        </authorList>
    </citation>
    <scope>NUCLEOTIDE SEQUENCE</scope>
    <source>
        <strain evidence="3">IoA-00</strain>
    </source>
</reference>
<dbReference type="InterPro" id="IPR038830">
    <property type="entry name" value="CCDC186"/>
</dbReference>
<dbReference type="OrthoDB" id="5583482at2759"/>
<evidence type="ECO:0000313" key="4">
    <source>
        <dbReference type="Proteomes" id="UP000675881"/>
    </source>
</evidence>
<keyword evidence="1" id="KW-0175">Coiled coil</keyword>